<protein>
    <recommendedName>
        <fullName evidence="1">Endonuclease/exonuclease/phosphatase domain-containing protein</fullName>
    </recommendedName>
</protein>
<evidence type="ECO:0000313" key="3">
    <source>
        <dbReference type="Proteomes" id="UP001141552"/>
    </source>
</evidence>
<dbReference type="InterPro" id="IPR036691">
    <property type="entry name" value="Endo/exonu/phosph_ase_sf"/>
</dbReference>
<dbReference type="PANTHER" id="PTHR35218">
    <property type="entry name" value="RNASE H DOMAIN-CONTAINING PROTEIN"/>
    <property type="match status" value="1"/>
</dbReference>
<dbReference type="EMBL" id="JAKUCV010004393">
    <property type="protein sequence ID" value="KAJ4835507.1"/>
    <property type="molecule type" value="Genomic_DNA"/>
</dbReference>
<name>A0A9Q0FRZ4_9ROSI</name>
<dbReference type="Pfam" id="PF03372">
    <property type="entry name" value="Exo_endo_phos"/>
    <property type="match status" value="1"/>
</dbReference>
<dbReference type="SUPFAM" id="SSF56219">
    <property type="entry name" value="DNase I-like"/>
    <property type="match status" value="1"/>
</dbReference>
<reference evidence="2" key="2">
    <citation type="journal article" date="2023" name="Plants (Basel)">
        <title>Annotation of the Turnera subulata (Passifloraceae) Draft Genome Reveals the S-Locus Evolved after the Divergence of Turneroideae from Passifloroideae in a Stepwise Manner.</title>
        <authorList>
            <person name="Henning P.M."/>
            <person name="Roalson E.H."/>
            <person name="Mir W."/>
            <person name="McCubbin A.G."/>
            <person name="Shore J.S."/>
        </authorList>
    </citation>
    <scope>NUCLEOTIDE SEQUENCE</scope>
    <source>
        <strain evidence="2">F60SS</strain>
    </source>
</reference>
<dbReference type="Gene3D" id="3.60.10.10">
    <property type="entry name" value="Endonuclease/exonuclease/phosphatase"/>
    <property type="match status" value="1"/>
</dbReference>
<reference evidence="2" key="1">
    <citation type="submission" date="2022-02" db="EMBL/GenBank/DDBJ databases">
        <authorList>
            <person name="Henning P.M."/>
            <person name="McCubbin A.G."/>
            <person name="Shore J.S."/>
        </authorList>
    </citation>
    <scope>NUCLEOTIDE SEQUENCE</scope>
    <source>
        <strain evidence="2">F60SS</strain>
        <tissue evidence="2">Leaves</tissue>
    </source>
</reference>
<evidence type="ECO:0000259" key="1">
    <source>
        <dbReference type="Pfam" id="PF03372"/>
    </source>
</evidence>
<dbReference type="AlphaFoldDB" id="A0A9Q0FRZ4"/>
<proteinExistence type="predicted"/>
<dbReference type="GO" id="GO:0003824">
    <property type="term" value="F:catalytic activity"/>
    <property type="evidence" value="ECO:0007669"/>
    <property type="project" value="InterPro"/>
</dbReference>
<gene>
    <name evidence="2" type="ORF">Tsubulata_051100</name>
</gene>
<comment type="caution">
    <text evidence="2">The sequence shown here is derived from an EMBL/GenBank/DDBJ whole genome shotgun (WGS) entry which is preliminary data.</text>
</comment>
<organism evidence="2 3">
    <name type="scientific">Turnera subulata</name>
    <dbReference type="NCBI Taxonomy" id="218843"/>
    <lineage>
        <taxon>Eukaryota</taxon>
        <taxon>Viridiplantae</taxon>
        <taxon>Streptophyta</taxon>
        <taxon>Embryophyta</taxon>
        <taxon>Tracheophyta</taxon>
        <taxon>Spermatophyta</taxon>
        <taxon>Magnoliopsida</taxon>
        <taxon>eudicotyledons</taxon>
        <taxon>Gunneridae</taxon>
        <taxon>Pentapetalae</taxon>
        <taxon>rosids</taxon>
        <taxon>fabids</taxon>
        <taxon>Malpighiales</taxon>
        <taxon>Passifloraceae</taxon>
        <taxon>Turnera</taxon>
    </lineage>
</organism>
<dbReference type="InterPro" id="IPR005135">
    <property type="entry name" value="Endo/exonuclease/phosphatase"/>
</dbReference>
<dbReference type="PANTHER" id="PTHR35218:SF9">
    <property type="entry name" value="ENDONUCLEASE_EXONUCLEASE_PHOSPHATASE DOMAIN-CONTAINING PROTEIN"/>
    <property type="match status" value="1"/>
</dbReference>
<sequence length="223" mass="25219">MIPILAWNCQGAGKKHFVRTFKELCFEAKPEVAVIVEPRVSGRRADTIIRKLNFSNSHRVEARGFAGGIWILWKDVNVDVSVIFNHTQFIHTRITCSGFSFLFTAVYGSPQESWRYFLWKNLENLGQDITEPWLLGGDFNAILSGAERKNKLGRCGIANKRFVECVSAAGLLDLGAWGSKFTWYRGGDHARLDRFLCNQSWRTMFPEVSVIHGPRAGSLAYTS</sequence>
<dbReference type="Proteomes" id="UP001141552">
    <property type="component" value="Unassembled WGS sequence"/>
</dbReference>
<accession>A0A9Q0FRZ4</accession>
<keyword evidence="3" id="KW-1185">Reference proteome</keyword>
<dbReference type="OrthoDB" id="1720282at2759"/>
<evidence type="ECO:0000313" key="2">
    <source>
        <dbReference type="EMBL" id="KAJ4835507.1"/>
    </source>
</evidence>
<feature type="domain" description="Endonuclease/exonuclease/phosphatase" evidence="1">
    <location>
        <begin position="6"/>
        <end position="213"/>
    </location>
</feature>